<dbReference type="SMART" id="SM00867">
    <property type="entry name" value="YceI"/>
    <property type="match status" value="1"/>
</dbReference>
<dbReference type="InterPro" id="IPR036761">
    <property type="entry name" value="TTHA0802/YceI-like_sf"/>
</dbReference>
<protein>
    <submittedName>
        <fullName evidence="2">YceI family protein</fullName>
    </submittedName>
</protein>
<dbReference type="OrthoDB" id="5966233at2"/>
<evidence type="ECO:0000259" key="1">
    <source>
        <dbReference type="SMART" id="SM00867"/>
    </source>
</evidence>
<evidence type="ECO:0000313" key="3">
    <source>
        <dbReference type="Proteomes" id="UP000274358"/>
    </source>
</evidence>
<dbReference type="PANTHER" id="PTHR34406">
    <property type="entry name" value="PROTEIN YCEI"/>
    <property type="match status" value="1"/>
</dbReference>
<reference evidence="2 3" key="1">
    <citation type="submission" date="2018-12" db="EMBL/GenBank/DDBJ databases">
        <title>Dyella dinghuensis sp. nov. DHOA06 and Dyella choica sp. nov. 4M-K27, isolated from forest soil.</title>
        <authorList>
            <person name="Qiu L.-H."/>
            <person name="Gao Z.-H."/>
        </authorList>
    </citation>
    <scope>NUCLEOTIDE SEQUENCE [LARGE SCALE GENOMIC DNA]</scope>
    <source>
        <strain evidence="2 3">4M-K27</strain>
    </source>
</reference>
<dbReference type="EMBL" id="RYYV01000022">
    <property type="protein sequence ID" value="RUL70568.1"/>
    <property type="molecule type" value="Genomic_DNA"/>
</dbReference>
<organism evidence="2 3">
    <name type="scientific">Dyella choica</name>
    <dbReference type="NCBI Taxonomy" id="1927959"/>
    <lineage>
        <taxon>Bacteria</taxon>
        <taxon>Pseudomonadati</taxon>
        <taxon>Pseudomonadota</taxon>
        <taxon>Gammaproteobacteria</taxon>
        <taxon>Lysobacterales</taxon>
        <taxon>Rhodanobacteraceae</taxon>
        <taxon>Dyella</taxon>
    </lineage>
</organism>
<feature type="domain" description="Lipid/polyisoprenoid-binding YceI-like" evidence="1">
    <location>
        <begin position="30"/>
        <end position="191"/>
    </location>
</feature>
<gene>
    <name evidence="2" type="ORF">EKH80_20320</name>
</gene>
<dbReference type="Gene3D" id="2.40.128.110">
    <property type="entry name" value="Lipid/polyisoprenoid-binding, YceI-like"/>
    <property type="match status" value="1"/>
</dbReference>
<dbReference type="PANTHER" id="PTHR34406:SF1">
    <property type="entry name" value="PROTEIN YCEI"/>
    <property type="match status" value="1"/>
</dbReference>
<comment type="caution">
    <text evidence="2">The sequence shown here is derived from an EMBL/GenBank/DDBJ whole genome shotgun (WGS) entry which is preliminary data.</text>
</comment>
<keyword evidence="3" id="KW-1185">Reference proteome</keyword>
<sequence>MPALQRYASRHMGLLLLLLFPLLAAASGTEYRIDPASSEAMFHVRLFWLDQVDGQFTHVDGAVSQDPVSDNWVVNATIPVTSVAMPSARMRKRLLAPSFFDAIHHPVIHFTSNPFAQTQLDHGGTLTGYLTLRGVTAPIRFAVAPAHCERPAATPCRIVLRGMLQRSTFGMTSDRLAVSDSVDLNLSITLQPDTR</sequence>
<dbReference type="AlphaFoldDB" id="A0A3S0RXH3"/>
<dbReference type="InterPro" id="IPR007372">
    <property type="entry name" value="Lipid/polyisoprenoid-bd_YceI"/>
</dbReference>
<accession>A0A3S0RXH3</accession>
<name>A0A3S0RXH3_9GAMM</name>
<evidence type="ECO:0000313" key="2">
    <source>
        <dbReference type="EMBL" id="RUL70568.1"/>
    </source>
</evidence>
<dbReference type="SUPFAM" id="SSF101874">
    <property type="entry name" value="YceI-like"/>
    <property type="match status" value="1"/>
</dbReference>
<dbReference type="Pfam" id="PF04264">
    <property type="entry name" value="YceI"/>
    <property type="match status" value="1"/>
</dbReference>
<proteinExistence type="predicted"/>
<dbReference type="Proteomes" id="UP000274358">
    <property type="component" value="Unassembled WGS sequence"/>
</dbReference>